<protein>
    <submittedName>
        <fullName evidence="4">Urease subunit beta</fullName>
        <ecNumber evidence="4">3.5.1.5</ecNumber>
    </submittedName>
</protein>
<dbReference type="InterPro" id="IPR050069">
    <property type="entry name" value="Urease_subunit"/>
</dbReference>
<dbReference type="PANTHER" id="PTHR33569">
    <property type="entry name" value="UREASE"/>
    <property type="match status" value="1"/>
</dbReference>
<feature type="compositionally biased region" description="Acidic residues" evidence="3">
    <location>
        <begin position="163"/>
        <end position="179"/>
    </location>
</feature>
<accession>A0ABU7L0B0</accession>
<name>A0ABU7L0B0_9ACTN</name>
<organism evidence="4 5">
    <name type="scientific">Nocardiopsis tropica</name>
    <dbReference type="NCBI Taxonomy" id="109330"/>
    <lineage>
        <taxon>Bacteria</taxon>
        <taxon>Bacillati</taxon>
        <taxon>Actinomycetota</taxon>
        <taxon>Actinomycetes</taxon>
        <taxon>Streptosporangiales</taxon>
        <taxon>Nocardiopsidaceae</taxon>
        <taxon>Nocardiopsis</taxon>
    </lineage>
</organism>
<comment type="catalytic activity">
    <reaction evidence="2">
        <text>urea + 2 H2O + H(+) = hydrogencarbonate + 2 NH4(+)</text>
        <dbReference type="Rhea" id="RHEA:20557"/>
        <dbReference type="ChEBI" id="CHEBI:15377"/>
        <dbReference type="ChEBI" id="CHEBI:15378"/>
        <dbReference type="ChEBI" id="CHEBI:16199"/>
        <dbReference type="ChEBI" id="CHEBI:17544"/>
        <dbReference type="ChEBI" id="CHEBI:28938"/>
        <dbReference type="EC" id="3.5.1.5"/>
    </reaction>
</comment>
<dbReference type="Gene3D" id="2.10.150.10">
    <property type="entry name" value="Urease, beta subunit"/>
    <property type="match status" value="1"/>
</dbReference>
<dbReference type="NCBIfam" id="NF009682">
    <property type="entry name" value="PRK13203.1"/>
    <property type="match status" value="1"/>
</dbReference>
<dbReference type="GO" id="GO:0009039">
    <property type="term" value="F:urease activity"/>
    <property type="evidence" value="ECO:0007669"/>
    <property type="project" value="UniProtKB-EC"/>
</dbReference>
<comment type="caution">
    <text evidence="4">The sequence shown here is derived from an EMBL/GenBank/DDBJ whole genome shotgun (WGS) entry which is preliminary data.</text>
</comment>
<dbReference type="SUPFAM" id="SSF51278">
    <property type="entry name" value="Urease, beta-subunit"/>
    <property type="match status" value="1"/>
</dbReference>
<reference evidence="4 5" key="1">
    <citation type="submission" date="2023-07" db="EMBL/GenBank/DDBJ databases">
        <authorList>
            <person name="Girao M."/>
            <person name="Carvalho M.F."/>
        </authorList>
    </citation>
    <scope>NUCLEOTIDE SEQUENCE [LARGE SCALE GENOMIC DNA]</scope>
    <source>
        <strain evidence="4 5">66/93</strain>
    </source>
</reference>
<evidence type="ECO:0000256" key="2">
    <source>
        <dbReference type="ARBA" id="ARBA00047778"/>
    </source>
</evidence>
<dbReference type="Proteomes" id="UP001348641">
    <property type="component" value="Unassembled WGS sequence"/>
</dbReference>
<dbReference type="EMBL" id="JAUUCC010000140">
    <property type="protein sequence ID" value="MEE2054984.1"/>
    <property type="molecule type" value="Genomic_DNA"/>
</dbReference>
<dbReference type="PANTHER" id="PTHR33569:SF1">
    <property type="entry name" value="UREASE"/>
    <property type="match status" value="1"/>
</dbReference>
<evidence type="ECO:0000313" key="4">
    <source>
        <dbReference type="EMBL" id="MEE2054984.1"/>
    </source>
</evidence>
<feature type="region of interest" description="Disordered" evidence="3">
    <location>
        <begin position="104"/>
        <end position="179"/>
    </location>
</feature>
<dbReference type="NCBIfam" id="TIGR00192">
    <property type="entry name" value="urease_beta"/>
    <property type="match status" value="1"/>
</dbReference>
<gene>
    <name evidence="4" type="ORF">Q8A49_31245</name>
</gene>
<dbReference type="InterPro" id="IPR036461">
    <property type="entry name" value="Urease_betasu_sf"/>
</dbReference>
<proteinExistence type="predicted"/>
<dbReference type="CDD" id="cd00407">
    <property type="entry name" value="Urease_beta"/>
    <property type="match status" value="1"/>
</dbReference>
<dbReference type="Pfam" id="PF00699">
    <property type="entry name" value="Urease_beta"/>
    <property type="match status" value="1"/>
</dbReference>
<evidence type="ECO:0000256" key="3">
    <source>
        <dbReference type="SAM" id="MobiDB-lite"/>
    </source>
</evidence>
<keyword evidence="1 4" id="KW-0378">Hydrolase</keyword>
<dbReference type="InterPro" id="IPR002019">
    <property type="entry name" value="Urease_beta-like"/>
</dbReference>
<dbReference type="EC" id="3.5.1.5" evidence="4"/>
<evidence type="ECO:0000313" key="5">
    <source>
        <dbReference type="Proteomes" id="UP001348641"/>
    </source>
</evidence>
<sequence length="179" mass="19214">MIPGEIRTRPTPLVLNEDRERLSLVVVNTGDRPIQVGSHLHFPDANPALRFDREAARGFRLDIPAGTSVRLEPGVSRTVELVALGGRRHVPGLQIRDLVREPGAEERVPRPVVPFGTPGVDVPEPARASGAAMRVGDADAHDGDPAEVVPTDTPRPDTAGPDTDAEQDVAPADTEERDQ</sequence>
<evidence type="ECO:0000256" key="1">
    <source>
        <dbReference type="ARBA" id="ARBA00022801"/>
    </source>
</evidence>